<name>A0A0P1FIF5_9RHOB</name>
<feature type="signal peptide" evidence="1">
    <location>
        <begin position="1"/>
        <end position="20"/>
    </location>
</feature>
<dbReference type="eggNOG" id="ENOG50300VJ">
    <property type="taxonomic scope" value="Bacteria"/>
</dbReference>
<evidence type="ECO:0000313" key="3">
    <source>
        <dbReference type="Proteomes" id="UP000051298"/>
    </source>
</evidence>
<organism evidence="2 3">
    <name type="scientific">Thalassobacter stenotrophicus</name>
    <dbReference type="NCBI Taxonomy" id="266809"/>
    <lineage>
        <taxon>Bacteria</taxon>
        <taxon>Pseudomonadati</taxon>
        <taxon>Pseudomonadota</taxon>
        <taxon>Alphaproteobacteria</taxon>
        <taxon>Rhodobacterales</taxon>
        <taxon>Roseobacteraceae</taxon>
        <taxon>Thalassobacter</taxon>
    </lineage>
</organism>
<gene>
    <name evidence="2" type="ORF">THS5294_03299</name>
</gene>
<dbReference type="InterPro" id="IPR021409">
    <property type="entry name" value="DUF3047"/>
</dbReference>
<proteinExistence type="predicted"/>
<dbReference type="STRING" id="266809.PM03_01910"/>
<evidence type="ECO:0000313" key="2">
    <source>
        <dbReference type="EMBL" id="CUH61985.1"/>
    </source>
</evidence>
<protein>
    <recommendedName>
        <fullName evidence="4">DUF3047 domain-containing protein</fullName>
    </recommendedName>
</protein>
<dbReference type="EMBL" id="CYRX01000033">
    <property type="protein sequence ID" value="CUH61985.1"/>
    <property type="molecule type" value="Genomic_DNA"/>
</dbReference>
<dbReference type="RefSeq" id="WP_058124550.1">
    <property type="nucleotide sequence ID" value="NZ_CYRX01000033.1"/>
</dbReference>
<evidence type="ECO:0000256" key="1">
    <source>
        <dbReference type="SAM" id="SignalP"/>
    </source>
</evidence>
<sequence>MRHSIIATLVACTLTLPAAATQIPFDGSWREQGFLRLFSNDYAQKGSALDIVSDGTVSLLWRAVPEGLRGAQAASWAWTVQQSVPPTDLAQKGGDDRNIALYFVYTTAENAENVNPNRAARLLRDKNTTALVYVWGGDKTRGTVMQSPYHPGLRTLVRRGAGTGQHTETVDLASDYRAAFGTGPGVLIGVGVTADADDTDTFIRAQLSNLTLN</sequence>
<reference evidence="2 3" key="1">
    <citation type="submission" date="2015-09" db="EMBL/GenBank/DDBJ databases">
        <authorList>
            <consortium name="Swine Surveillance"/>
        </authorList>
    </citation>
    <scope>NUCLEOTIDE SEQUENCE [LARGE SCALE GENOMIC DNA]</scope>
    <source>
        <strain evidence="2 3">CECT 5294</strain>
    </source>
</reference>
<accession>A0A0P1FIF5</accession>
<feature type="chain" id="PRO_5006062617" description="DUF3047 domain-containing protein" evidence="1">
    <location>
        <begin position="21"/>
        <end position="213"/>
    </location>
</feature>
<dbReference type="Pfam" id="PF11249">
    <property type="entry name" value="DUF3047"/>
    <property type="match status" value="1"/>
</dbReference>
<dbReference type="Proteomes" id="UP000051298">
    <property type="component" value="Unassembled WGS sequence"/>
</dbReference>
<keyword evidence="1" id="KW-0732">Signal</keyword>
<dbReference type="AlphaFoldDB" id="A0A0P1FIF5"/>
<evidence type="ECO:0008006" key="4">
    <source>
        <dbReference type="Google" id="ProtNLM"/>
    </source>
</evidence>